<keyword evidence="3" id="KW-1185">Reference proteome</keyword>
<reference evidence="2 3" key="1">
    <citation type="journal article" date="2022" name="Front. Microbiol.">
        <title>High genomic differentiation and limited gene flow indicate recent cryptic speciation within the genus Laspinema (cyanobacteria).</title>
        <authorList>
            <person name="Stanojkovic A."/>
            <person name="Skoupy S."/>
            <person name="Skaloud P."/>
            <person name="Dvorak P."/>
        </authorList>
    </citation>
    <scope>NUCLEOTIDE SEQUENCE [LARGE SCALE GENOMIC DNA]</scope>
    <source>
        <strain evidence="2 3">D2a</strain>
    </source>
</reference>
<dbReference type="NCBIfam" id="TIGR00072">
    <property type="entry name" value="hydrog_prot"/>
    <property type="match status" value="1"/>
</dbReference>
<gene>
    <name evidence="2" type="ORF">NG799_23560</name>
</gene>
<name>A0ABT2MX20_9CYAN</name>
<sequence>MLSIPQESPAILAIGYGNDLRRDDGVGQRVAEEVASWGLPKVRSLSQHQLTPELAEPLSEVDLAIFIDAYPATEEQGLQVVKLDGDHLISPQSLGHSSDPSSLLILAKTLYGKSPQGWLVAIPAIDFEFGETFSAVTKRGMAEALEAIAELIETGGRDGGELGDGEDGEDGGELGDGEDGGE</sequence>
<evidence type="ECO:0000313" key="2">
    <source>
        <dbReference type="EMBL" id="MCT7969298.1"/>
    </source>
</evidence>
<feature type="region of interest" description="Disordered" evidence="1">
    <location>
        <begin position="153"/>
        <end position="182"/>
    </location>
</feature>
<accession>A0ABT2MX20</accession>
<dbReference type="PANTHER" id="PTHR30302">
    <property type="entry name" value="HYDROGENASE 1 MATURATION PROTEASE"/>
    <property type="match status" value="1"/>
</dbReference>
<comment type="caution">
    <text evidence="2">The sequence shown here is derived from an EMBL/GenBank/DDBJ whole genome shotgun (WGS) entry which is preliminary data.</text>
</comment>
<dbReference type="CDD" id="cd06066">
    <property type="entry name" value="H2MP_NAD-link-bidir"/>
    <property type="match status" value="1"/>
</dbReference>
<dbReference type="InterPro" id="IPR023430">
    <property type="entry name" value="Pept_HybD-like_dom_sf"/>
</dbReference>
<keyword evidence="2" id="KW-0378">Hydrolase</keyword>
<dbReference type="SUPFAM" id="SSF53163">
    <property type="entry name" value="HybD-like"/>
    <property type="match status" value="1"/>
</dbReference>
<dbReference type="GO" id="GO:0006508">
    <property type="term" value="P:proteolysis"/>
    <property type="evidence" value="ECO:0007669"/>
    <property type="project" value="UniProtKB-KW"/>
</dbReference>
<dbReference type="Gene3D" id="3.40.50.1450">
    <property type="entry name" value="HybD-like"/>
    <property type="match status" value="1"/>
</dbReference>
<evidence type="ECO:0000256" key="1">
    <source>
        <dbReference type="SAM" id="MobiDB-lite"/>
    </source>
</evidence>
<keyword evidence="2" id="KW-0645">Protease</keyword>
<dbReference type="GO" id="GO:0008233">
    <property type="term" value="F:peptidase activity"/>
    <property type="evidence" value="ECO:0007669"/>
    <property type="project" value="UniProtKB-KW"/>
</dbReference>
<protein>
    <submittedName>
        <fullName evidence="2">Hydrogenase maturation protease</fullName>
    </submittedName>
</protein>
<dbReference type="Proteomes" id="UP001525890">
    <property type="component" value="Unassembled WGS sequence"/>
</dbReference>
<dbReference type="InterPro" id="IPR000671">
    <property type="entry name" value="Peptidase_A31"/>
</dbReference>
<dbReference type="PANTHER" id="PTHR30302:SF5">
    <property type="entry name" value="SLR1876 PROTEIN"/>
    <property type="match status" value="1"/>
</dbReference>
<organism evidence="2 3">
    <name type="scientific">Laspinema palackyanum D2a</name>
    <dbReference type="NCBI Taxonomy" id="2953684"/>
    <lineage>
        <taxon>Bacteria</taxon>
        <taxon>Bacillati</taxon>
        <taxon>Cyanobacteriota</taxon>
        <taxon>Cyanophyceae</taxon>
        <taxon>Oscillatoriophycideae</taxon>
        <taxon>Oscillatoriales</taxon>
        <taxon>Laspinemataceae</taxon>
        <taxon>Laspinema</taxon>
        <taxon>Laspinema palackyanum</taxon>
    </lineage>
</organism>
<dbReference type="RefSeq" id="WP_368008772.1">
    <property type="nucleotide sequence ID" value="NZ_JAMXFF010000047.1"/>
</dbReference>
<feature type="compositionally biased region" description="Acidic residues" evidence="1">
    <location>
        <begin position="161"/>
        <end position="182"/>
    </location>
</feature>
<dbReference type="EMBL" id="JAMXFF010000047">
    <property type="protein sequence ID" value="MCT7969298.1"/>
    <property type="molecule type" value="Genomic_DNA"/>
</dbReference>
<proteinExistence type="predicted"/>
<evidence type="ECO:0000313" key="3">
    <source>
        <dbReference type="Proteomes" id="UP001525890"/>
    </source>
</evidence>